<proteinExistence type="predicted"/>
<dbReference type="Pfam" id="PF21508">
    <property type="entry name" value="MenC_N"/>
    <property type="match status" value="1"/>
</dbReference>
<comment type="caution">
    <text evidence="6">The sequence shown here is derived from an EMBL/GenBank/DDBJ whole genome shotgun (WGS) entry which is preliminary data.</text>
</comment>
<dbReference type="SFLD" id="SFLDG00180">
    <property type="entry name" value="muconate_cycloisomerase"/>
    <property type="match status" value="1"/>
</dbReference>
<evidence type="ECO:0000256" key="1">
    <source>
        <dbReference type="ARBA" id="ARBA00022723"/>
    </source>
</evidence>
<dbReference type="PANTHER" id="PTHR48073">
    <property type="entry name" value="O-SUCCINYLBENZOATE SYNTHASE-RELATED"/>
    <property type="match status" value="1"/>
</dbReference>
<dbReference type="SUPFAM" id="SSF54826">
    <property type="entry name" value="Enolase N-terminal domain-like"/>
    <property type="match status" value="1"/>
</dbReference>
<keyword evidence="1" id="KW-0479">Metal-binding</keyword>
<keyword evidence="2" id="KW-0460">Magnesium</keyword>
<keyword evidence="3" id="KW-0456">Lyase</keyword>
<dbReference type="InterPro" id="IPR029017">
    <property type="entry name" value="Enolase-like_N"/>
</dbReference>
<dbReference type="NCBIfam" id="TIGR01927">
    <property type="entry name" value="menC_gam_Gplu"/>
    <property type="match status" value="1"/>
</dbReference>
<organism evidence="6 7">
    <name type="scientific">Longimonas halophila</name>
    <dbReference type="NCBI Taxonomy" id="1469170"/>
    <lineage>
        <taxon>Bacteria</taxon>
        <taxon>Pseudomonadati</taxon>
        <taxon>Rhodothermota</taxon>
        <taxon>Rhodothermia</taxon>
        <taxon>Rhodothermales</taxon>
        <taxon>Salisaetaceae</taxon>
        <taxon>Longimonas</taxon>
    </lineage>
</organism>
<dbReference type="Gene3D" id="3.30.390.10">
    <property type="entry name" value="Enolase-like, N-terminal domain"/>
    <property type="match status" value="1"/>
</dbReference>
<dbReference type="GO" id="GO:0043748">
    <property type="term" value="F:O-succinylbenzoate synthase activity"/>
    <property type="evidence" value="ECO:0007669"/>
    <property type="project" value="UniProtKB-EC"/>
</dbReference>
<dbReference type="GO" id="GO:0009234">
    <property type="term" value="P:menaquinone biosynthetic process"/>
    <property type="evidence" value="ECO:0007669"/>
    <property type="project" value="UniProtKB-UniRule"/>
</dbReference>
<protein>
    <recommendedName>
        <fullName evidence="4">o-succinylbenzoate synthase</fullName>
        <ecNumber evidence="4">4.2.1.113</ecNumber>
    </recommendedName>
</protein>
<dbReference type="SFLD" id="SFLDF00009">
    <property type="entry name" value="o-succinylbenzoate_synthase"/>
    <property type="match status" value="1"/>
</dbReference>
<feature type="domain" description="Mandelate racemase/muconate lactonizing enzyme C-terminal" evidence="5">
    <location>
        <begin position="134"/>
        <end position="230"/>
    </location>
</feature>
<dbReference type="AlphaFoldDB" id="A0A2H3NLC1"/>
<dbReference type="InterPro" id="IPR036849">
    <property type="entry name" value="Enolase-like_C_sf"/>
</dbReference>
<dbReference type="OrthoDB" id="9775391at2"/>
<dbReference type="InterPro" id="IPR041338">
    <property type="entry name" value="OSBS_N"/>
</dbReference>
<evidence type="ECO:0000313" key="6">
    <source>
        <dbReference type="EMBL" id="PEN06744.1"/>
    </source>
</evidence>
<dbReference type="GO" id="GO:0046872">
    <property type="term" value="F:metal ion binding"/>
    <property type="evidence" value="ECO:0007669"/>
    <property type="project" value="UniProtKB-KW"/>
</dbReference>
<dbReference type="Proteomes" id="UP000221024">
    <property type="component" value="Unassembled WGS sequence"/>
</dbReference>
<dbReference type="SMART" id="SM00922">
    <property type="entry name" value="MR_MLE"/>
    <property type="match status" value="1"/>
</dbReference>
<keyword evidence="7" id="KW-1185">Reference proteome</keyword>
<evidence type="ECO:0000259" key="5">
    <source>
        <dbReference type="SMART" id="SM00922"/>
    </source>
</evidence>
<sequence>MSAIACYTYRIPLTNALPGPDGPISHRTGLLLAAEHPSGRTCWGEAAPLLGFTASLKTVTQAARDWQSEVNTLSADAAGHVTPYPSEAPGPLRFAIDQIGQQWAACEAGTSWHDWLNAGRSARSGNALWQTPEDRDMRQVLMALQAEHVSTIKVKVGRAPVEDDLDRLDALFASLPTGMTVRLDANQAWSVEQAHTICEAVQHRRALEYIEEPLVPDADLRAFVGDTSVPIALDETIRARGIDAVSDWPVAAFVVKPAWMGIRRVQKLAEQAGDVPVIVTSAYETGVGWRGTFATALQVTPPDRAIGMSTYQALARDIAWPPIPDAHGKLLTMAPGLFDNWTVDRDALEAVDRS</sequence>
<dbReference type="RefSeq" id="WP_098062270.1">
    <property type="nucleotide sequence ID" value="NZ_PDEP01000007.1"/>
</dbReference>
<reference evidence="6 7" key="1">
    <citation type="submission" date="2017-10" db="EMBL/GenBank/DDBJ databases">
        <title>Draft genome of Longimonas halophila.</title>
        <authorList>
            <person name="Goh K.M."/>
            <person name="Shamsir M.S."/>
            <person name="Lim S.W."/>
        </authorList>
    </citation>
    <scope>NUCLEOTIDE SEQUENCE [LARGE SCALE GENOMIC DNA]</scope>
    <source>
        <strain evidence="6 7">KCTC 42399</strain>
    </source>
</reference>
<evidence type="ECO:0000256" key="4">
    <source>
        <dbReference type="NCBIfam" id="TIGR01927"/>
    </source>
</evidence>
<dbReference type="EC" id="4.2.1.113" evidence="4"/>
<dbReference type="InterPro" id="IPR029065">
    <property type="entry name" value="Enolase_C-like"/>
</dbReference>
<dbReference type="Pfam" id="PF13378">
    <property type="entry name" value="MR_MLE_C"/>
    <property type="match status" value="1"/>
</dbReference>
<dbReference type="Gene3D" id="3.20.20.120">
    <property type="entry name" value="Enolase-like C-terminal domain"/>
    <property type="match status" value="1"/>
</dbReference>
<evidence type="ECO:0000256" key="2">
    <source>
        <dbReference type="ARBA" id="ARBA00022842"/>
    </source>
</evidence>
<gene>
    <name evidence="6" type="primary">menC</name>
    <name evidence="6" type="ORF">CRI93_08895</name>
</gene>
<dbReference type="SUPFAM" id="SSF51604">
    <property type="entry name" value="Enolase C-terminal domain-like"/>
    <property type="match status" value="1"/>
</dbReference>
<name>A0A2H3NLC1_9BACT</name>
<evidence type="ECO:0000256" key="3">
    <source>
        <dbReference type="ARBA" id="ARBA00023239"/>
    </source>
</evidence>
<dbReference type="InterPro" id="IPR013342">
    <property type="entry name" value="Mandelate_racemase_C"/>
</dbReference>
<evidence type="ECO:0000313" key="7">
    <source>
        <dbReference type="Proteomes" id="UP000221024"/>
    </source>
</evidence>
<dbReference type="PANTHER" id="PTHR48073:SF2">
    <property type="entry name" value="O-SUCCINYLBENZOATE SYNTHASE"/>
    <property type="match status" value="1"/>
</dbReference>
<dbReference type="EMBL" id="PDEP01000007">
    <property type="protein sequence ID" value="PEN06744.1"/>
    <property type="molecule type" value="Genomic_DNA"/>
</dbReference>
<accession>A0A2H3NLC1</accession>
<dbReference type="SFLD" id="SFLDS00001">
    <property type="entry name" value="Enolase"/>
    <property type="match status" value="1"/>
</dbReference>